<reference evidence="1" key="2">
    <citation type="book" date="2010" name="PROCEEDINGS OF 13TH INTERNATIONAL CONFERENCE ON HARMFUL ALGAE" publisher="International Society For The Study of Harmful Algae" city="Hong Kong, China">
        <title>Dinoflagellate meta-transcriptomics enabled by spliced leader.</title>
        <editorList>
            <person name="Unknown A."/>
        </editorList>
        <authorList>
            <person name="Lin S."/>
            <person name="Zhang H."/>
        </authorList>
    </citation>
    <scope>NUCLEOTIDE SEQUENCE</scope>
    <source>
        <strain evidence="1">CCMP1975</strain>
    </source>
</reference>
<reference evidence="1" key="1">
    <citation type="submission" date="2008-12" db="EMBL/GenBank/DDBJ databases">
        <authorList>
            <person name="Zhang H."/>
            <person name="Lin S."/>
        </authorList>
    </citation>
    <scope>NUCLEOTIDE SEQUENCE</scope>
    <source>
        <strain evidence="1">CCMP1975</strain>
    </source>
</reference>
<name>E8Z748_KARVE</name>
<evidence type="ECO:0000313" key="1">
    <source>
        <dbReference type="EMBL" id="ACU45278.1"/>
    </source>
</evidence>
<accession>E8Z748</accession>
<proteinExistence type="evidence at transcript level"/>
<dbReference type="AlphaFoldDB" id="E8Z748"/>
<sequence>MAGLTTRAADMPVVQARPPLARSSSFPDNRVAFRLRTPADRGIGVRIGIFKQPESRPYKLVAEERAGNFAKARGAFSHYCHMQQKSKMLIPTLPTHSRIHDMNQIWNDAKEQDVHRTLALETLDRRELSRKARLCQAKALLQTKTLAREVNQKLQASCSLPDLNAEPCGEQTAILQLLNRRVDVNRLKRCRLEAAYQEKANTIKQAVVETPELKALLDDIDHFENCHFPDLQIETVVDWKESSMMSWNIDSSQRDMGRLEDCQHALVQA</sequence>
<dbReference type="EMBL" id="FJ600270">
    <property type="protein sequence ID" value="ACU45278.1"/>
    <property type="molecule type" value="mRNA"/>
</dbReference>
<organism evidence="1">
    <name type="scientific">Karlodinium veneficum</name>
    <name type="common">Dinoflagellate</name>
    <name type="synonym">Karlodinium micrum</name>
    <dbReference type="NCBI Taxonomy" id="407301"/>
    <lineage>
        <taxon>Eukaryota</taxon>
        <taxon>Sar</taxon>
        <taxon>Alveolata</taxon>
        <taxon>Dinophyceae</taxon>
        <taxon>Gymnodiniales</taxon>
        <taxon>Kareniaceae</taxon>
        <taxon>Karlodinium</taxon>
    </lineage>
</organism>
<protein>
    <submittedName>
        <fullName evidence="1">Uncharacterized protein</fullName>
    </submittedName>
</protein>